<reference evidence="3" key="1">
    <citation type="journal article" date="2020" name="G3 (Bethesda)">
        <title>High-Quality Assemblies for Three Invasive Social Wasps from the &lt;i&gt;Vespula&lt;/i&gt; Genus.</title>
        <authorList>
            <person name="Harrop T.W.R."/>
            <person name="Guhlin J."/>
            <person name="McLaughlin G.M."/>
            <person name="Permina E."/>
            <person name="Stockwell P."/>
            <person name="Gilligan J."/>
            <person name="Le Lec M.F."/>
            <person name="Gruber M.A.M."/>
            <person name="Quinn O."/>
            <person name="Lovegrove M."/>
            <person name="Duncan E.J."/>
            <person name="Remnant E.J."/>
            <person name="Van Eeckhoven J."/>
            <person name="Graham B."/>
            <person name="Knapp R.A."/>
            <person name="Langford K.W."/>
            <person name="Kronenberg Z."/>
            <person name="Press M.O."/>
            <person name="Eacker S.M."/>
            <person name="Wilson-Rankin E.E."/>
            <person name="Purcell J."/>
            <person name="Lester P.J."/>
            <person name="Dearden P.K."/>
        </authorList>
    </citation>
    <scope>NUCLEOTIDE SEQUENCE</scope>
    <source>
        <strain evidence="3">Marl-1</strain>
    </source>
</reference>
<evidence type="ECO:0000259" key="2">
    <source>
        <dbReference type="Pfam" id="PF10487"/>
    </source>
</evidence>
<dbReference type="Pfam" id="PF10487">
    <property type="entry name" value="Nup188_N"/>
    <property type="match status" value="1"/>
</dbReference>
<comment type="caution">
    <text evidence="3">The sequence shown here is derived from an EMBL/GenBank/DDBJ whole genome shotgun (WGS) entry which is preliminary data.</text>
</comment>
<feature type="region of interest" description="Disordered" evidence="1">
    <location>
        <begin position="1736"/>
        <end position="1755"/>
    </location>
</feature>
<accession>A0A834NEV3</accession>
<organism evidence="3 4">
    <name type="scientific">Vespula vulgaris</name>
    <name type="common">Yellow jacket</name>
    <name type="synonym">Wasp</name>
    <dbReference type="NCBI Taxonomy" id="7454"/>
    <lineage>
        <taxon>Eukaryota</taxon>
        <taxon>Metazoa</taxon>
        <taxon>Ecdysozoa</taxon>
        <taxon>Arthropoda</taxon>
        <taxon>Hexapoda</taxon>
        <taxon>Insecta</taxon>
        <taxon>Pterygota</taxon>
        <taxon>Neoptera</taxon>
        <taxon>Endopterygota</taxon>
        <taxon>Hymenoptera</taxon>
        <taxon>Apocrita</taxon>
        <taxon>Aculeata</taxon>
        <taxon>Vespoidea</taxon>
        <taxon>Vespidae</taxon>
        <taxon>Vespinae</taxon>
        <taxon>Vespula</taxon>
    </lineage>
</organism>
<evidence type="ECO:0000313" key="4">
    <source>
        <dbReference type="Proteomes" id="UP000614350"/>
    </source>
</evidence>
<gene>
    <name evidence="3" type="ORF">HZH66_003774</name>
</gene>
<dbReference type="Proteomes" id="UP000614350">
    <property type="component" value="Unassembled WGS sequence"/>
</dbReference>
<proteinExistence type="predicted"/>
<dbReference type="EMBL" id="JACSEA010000003">
    <property type="protein sequence ID" value="KAF7404868.1"/>
    <property type="molecule type" value="Genomic_DNA"/>
</dbReference>
<dbReference type="PANTHER" id="PTHR31431:SF1">
    <property type="entry name" value="NUCLEOPORIN NUP188"/>
    <property type="match status" value="1"/>
</dbReference>
<keyword evidence="4" id="KW-1185">Reference proteome</keyword>
<protein>
    <recommendedName>
        <fullName evidence="2">Nucleoporin Nup188 N-terminal domain-containing protein</fullName>
    </recommendedName>
</protein>
<feature type="compositionally biased region" description="Basic and acidic residues" evidence="1">
    <location>
        <begin position="1637"/>
        <end position="1663"/>
    </location>
</feature>
<dbReference type="InterPro" id="IPR018864">
    <property type="entry name" value="Nucleoporin_Nup188_N"/>
</dbReference>
<name>A0A834NEV3_VESVU</name>
<feature type="region of interest" description="Disordered" evidence="1">
    <location>
        <begin position="1620"/>
        <end position="1663"/>
    </location>
</feature>
<dbReference type="GO" id="GO:0017056">
    <property type="term" value="F:structural constituent of nuclear pore"/>
    <property type="evidence" value="ECO:0007669"/>
    <property type="project" value="InterPro"/>
</dbReference>
<sequence length="1934" mass="219909">MEVAPLGELPYCKGLWSVISGTTCRCDKELVEDEIKNGTKLLKEGLQFFQMYTESSLQIISKQNPPPRMYDLISKLAPLINLDATITWDLVCNFMLYEYRNCAETFASQLTDLSTMKILIDDIWSFYYSERVTLIKCLKLMVEYKDNERHPNQKDFTKFFDKVLLGDLLISIQKQLEALKFINPPVRSQLCTEEHLHKLYNSTLIEIRELLHILTVIVHDIHIPAKDFNKFYGSIGGVPRRLVHSRSHEDKAAVDQKIQEIQYSQAALLLVALDVRKHPEMEIWINSVRDSMQDIFEHKCIRDSSIQDSPLLLSWMLSNYAIDPENIDILNQFKPFGIKAIQLDVFHYLQRLMSSEIIQEETHYATVVRSSVYNLLTLVCAFIDEDRLCALNGIFDAVASTIKFPETATRFWDERNDGIWVIYNVATEWFPYKFEPLTNIATGLASASINSAKKIIEELDTLKSLTLEVSRQRDQSKPIRPYERECTIHKNLFSIRSECPRENILVLSSDSEVVLFKTRASYWDSLHHRIEQLFSQAGGGIANICNMQTSLLDNVTQGLKLLESLLAKDIDIPQSMVIPTELSFEIINRFSYPVLPPNIYRIVTACISISSKLVLKYPEDILSRMHAGVYPKFNDWYQNPLDFAEAISFDGGLIASWLSCIETIEHSYPILCAYLDTLSSYIITKHSKEAMYMIEIPGIVFLLQGVLPKLDSWYFKSDAERLEICLKSMFCLHRTLNANLSDDDIRKKLQLTVTYSLLYLEPRHALLKLLRTGEHTLHNKMITETDWISGKGFKAIKSVQLALSIVNRLLMFRQSLGLEHSDRSPLEIALYSSPRVPNGLLIVPTIVNYLYVWFSPSLQAMAVRLLTKFAEGFSMSLLVCMGMDGTAIRETFASRLMSPTCAVEVKVAILELVAVCLEKQPGLTEALFNIMHQAERKRIFPRPVDEFLTEGCSQFIDLYLRRIYKEEDIVYDRLYESTMTLLRAMWYHRNEILVNFFRKREEFWSHLFAPFFRELVPVGKGYSQLLDIITLELFKSPLLENNFSTNLKKLLDKTKDHWQRLSSYVLGIIPTTEDNIMNINKNKKHDADSLQTLYEKNLESWYNFIVTLTDERNTKNYPINVSQAHFITQLSLDALLEQLKQLNDTGIAKIAMLLASLSLRCITSWKHMCVGDSQIFKSKLMKLTQEIGQEYRGYGKSLRQTLISLLLGCVQLIKSTLAEDTASLEYLLSYSCTIATSELEELRESAIQLLKQKQAFPQDANKREMSSIDMSTAKGTEETSIETVKGTRKSLPATLTICLVTQLLRSYIERSHSTKRRRKASCIQLRQMIPELITCVCITLQKHPYLKFSSAALNLLSIITRSPYCPKSINENDTAKLWLALIPPTDIGNSMLDYLYDDTPNGQWRCQDWWPVYTLGLEIIMGLVTSETPSIYIKPIVIFLNSHEYQLMAVSTLLRHTADLLAADLIQTLVALIHGIATQECIWNSIPSNVRETLIKCMYLAYDSTVNLLLRPRILKFIIDGISVESAEELKSCDERLPSGELKLLVNKLIVINTTCALCFVYFSPRLNTLVDTIYTQDFWYTPMAEMNFGAPQMSISSGPRLTYGTIISSTQLFTQALHSRSHSTSMSSTPSATQPGKEDKNDSAKREWERAAPENLRRMHTSKDLRRIIHAASGSATSRSASANIAADFLGYVSGLDVTVPLLSSPRLVRRPYDPLICENTILSKATALAAGRHVAKGSGGTSSGTNNGSPSIAKNNVNKFSDPWFESMDENNTRLALEINLVLILCQALEGVRSPRLALRDRQLIARETATELGVFFDFLEHRGTPDIWQVKGSLLDADAKSVRTIQETADPIQKMSHARLREDSTVDKAPVTLANADDDSFRNEHNILEKRLDEGILTTGTFAANISSVQFLPLMGKLLKSVVESLDSTHY</sequence>
<feature type="domain" description="Nucleoporin Nup188 N-terminal" evidence="2">
    <location>
        <begin position="62"/>
        <end position="472"/>
    </location>
</feature>
<feature type="compositionally biased region" description="Low complexity" evidence="1">
    <location>
        <begin position="1623"/>
        <end position="1634"/>
    </location>
</feature>
<evidence type="ECO:0000313" key="3">
    <source>
        <dbReference type="EMBL" id="KAF7404868.1"/>
    </source>
</evidence>
<dbReference type="PANTHER" id="PTHR31431">
    <property type="entry name" value="NUCLEOPORIN NUP188 HOMOLOG"/>
    <property type="match status" value="1"/>
</dbReference>
<dbReference type="GO" id="GO:0006405">
    <property type="term" value="P:RNA export from nucleus"/>
    <property type="evidence" value="ECO:0007669"/>
    <property type="project" value="TreeGrafter"/>
</dbReference>
<dbReference type="GO" id="GO:0044611">
    <property type="term" value="C:nuclear pore inner ring"/>
    <property type="evidence" value="ECO:0007669"/>
    <property type="project" value="TreeGrafter"/>
</dbReference>
<evidence type="ECO:0000256" key="1">
    <source>
        <dbReference type="SAM" id="MobiDB-lite"/>
    </source>
</evidence>
<dbReference type="GO" id="GO:0006606">
    <property type="term" value="P:protein import into nucleus"/>
    <property type="evidence" value="ECO:0007669"/>
    <property type="project" value="TreeGrafter"/>
</dbReference>
<dbReference type="InterPro" id="IPR044840">
    <property type="entry name" value="Nup188"/>
</dbReference>